<evidence type="ECO:0000313" key="2">
    <source>
        <dbReference type="Proteomes" id="UP001595752"/>
    </source>
</evidence>
<dbReference type="RefSeq" id="WP_377912236.1">
    <property type="nucleotide sequence ID" value="NZ_JBHRZT010000020.1"/>
</dbReference>
<comment type="caution">
    <text evidence="1">The sequence shown here is derived from an EMBL/GenBank/DDBJ whole genome shotgun (WGS) entry which is preliminary data.</text>
</comment>
<organism evidence="1 2">
    <name type="scientific">Bacillus songklensis</name>
    <dbReference type="NCBI Taxonomy" id="1069116"/>
    <lineage>
        <taxon>Bacteria</taxon>
        <taxon>Bacillati</taxon>
        <taxon>Bacillota</taxon>
        <taxon>Bacilli</taxon>
        <taxon>Bacillales</taxon>
        <taxon>Bacillaceae</taxon>
        <taxon>Bacillus</taxon>
    </lineage>
</organism>
<evidence type="ECO:0000313" key="1">
    <source>
        <dbReference type="EMBL" id="MFC3882606.1"/>
    </source>
</evidence>
<dbReference type="EMBL" id="JBHRZT010000020">
    <property type="protein sequence ID" value="MFC3882606.1"/>
    <property type="molecule type" value="Genomic_DNA"/>
</dbReference>
<name>A0ABV8B087_9BACI</name>
<proteinExistence type="predicted"/>
<dbReference type="Proteomes" id="UP001595752">
    <property type="component" value="Unassembled WGS sequence"/>
</dbReference>
<reference evidence="2" key="1">
    <citation type="journal article" date="2019" name="Int. J. Syst. Evol. Microbiol.">
        <title>The Global Catalogue of Microorganisms (GCM) 10K type strain sequencing project: providing services to taxonomists for standard genome sequencing and annotation.</title>
        <authorList>
            <consortium name="The Broad Institute Genomics Platform"/>
            <consortium name="The Broad Institute Genome Sequencing Center for Infectious Disease"/>
            <person name="Wu L."/>
            <person name="Ma J."/>
        </authorList>
    </citation>
    <scope>NUCLEOTIDE SEQUENCE [LARGE SCALE GENOMIC DNA]</scope>
    <source>
        <strain evidence="2">CCUG 61889</strain>
    </source>
</reference>
<accession>A0ABV8B087</accession>
<sequence length="42" mass="5059">MTVEHSLRSWTSKEKWSKLVYAHRELEPPTRSRFLTSREAVK</sequence>
<gene>
    <name evidence="1" type="ORF">ACFOU2_03525</name>
</gene>
<protein>
    <submittedName>
        <fullName evidence="1">Uncharacterized protein</fullName>
    </submittedName>
</protein>
<keyword evidence="2" id="KW-1185">Reference proteome</keyword>